<sequence>MCALSETKSVKYGGSIERDSAVSGGASDLSGEGGGSGRAGVEVSSTCGGGQGGKELAVDSDDDEGEGSEGMLERGDDGRKMGKRCMPIVSTGLVFDAWPRFVAF</sequence>
<protein>
    <submittedName>
        <fullName evidence="1">Uncharacterized protein</fullName>
    </submittedName>
</protein>
<accession>A0ACC0U6D3</accession>
<comment type="caution">
    <text evidence="1">The sequence shown here is derived from an EMBL/GenBank/DDBJ whole genome shotgun (WGS) entry which is preliminary data.</text>
</comment>
<evidence type="ECO:0000313" key="1">
    <source>
        <dbReference type="EMBL" id="KAI9463397.1"/>
    </source>
</evidence>
<gene>
    <name evidence="1" type="ORF">F5148DRAFT_1150292</name>
</gene>
<evidence type="ECO:0000313" key="2">
    <source>
        <dbReference type="Proteomes" id="UP001207468"/>
    </source>
</evidence>
<dbReference type="EMBL" id="JAGFNK010000158">
    <property type="protein sequence ID" value="KAI9463397.1"/>
    <property type="molecule type" value="Genomic_DNA"/>
</dbReference>
<proteinExistence type="predicted"/>
<organism evidence="1 2">
    <name type="scientific">Russula earlei</name>
    <dbReference type="NCBI Taxonomy" id="71964"/>
    <lineage>
        <taxon>Eukaryota</taxon>
        <taxon>Fungi</taxon>
        <taxon>Dikarya</taxon>
        <taxon>Basidiomycota</taxon>
        <taxon>Agaricomycotina</taxon>
        <taxon>Agaricomycetes</taxon>
        <taxon>Russulales</taxon>
        <taxon>Russulaceae</taxon>
        <taxon>Russula</taxon>
    </lineage>
</organism>
<dbReference type="Proteomes" id="UP001207468">
    <property type="component" value="Unassembled WGS sequence"/>
</dbReference>
<name>A0ACC0U6D3_9AGAM</name>
<keyword evidence="2" id="KW-1185">Reference proteome</keyword>
<reference evidence="1" key="1">
    <citation type="submission" date="2021-03" db="EMBL/GenBank/DDBJ databases">
        <title>Evolutionary priming and transition to the ectomycorrhizal habit in an iconic lineage of mushroom-forming fungi: is preadaptation a requirement?</title>
        <authorList>
            <consortium name="DOE Joint Genome Institute"/>
            <person name="Looney B.P."/>
            <person name="Miyauchi S."/>
            <person name="Morin E."/>
            <person name="Drula E."/>
            <person name="Courty P.E."/>
            <person name="Chicoki N."/>
            <person name="Fauchery L."/>
            <person name="Kohler A."/>
            <person name="Kuo A."/>
            <person name="LaButti K."/>
            <person name="Pangilinan J."/>
            <person name="Lipzen A."/>
            <person name="Riley R."/>
            <person name="Andreopoulos W."/>
            <person name="He G."/>
            <person name="Johnson J."/>
            <person name="Barry K.W."/>
            <person name="Grigoriev I.V."/>
            <person name="Nagy L."/>
            <person name="Hibbett D."/>
            <person name="Henrissat B."/>
            <person name="Matheny P.B."/>
            <person name="Labbe J."/>
            <person name="Martin A.F."/>
        </authorList>
    </citation>
    <scope>NUCLEOTIDE SEQUENCE</scope>
    <source>
        <strain evidence="1">BPL698</strain>
    </source>
</reference>